<reference evidence="3 4" key="1">
    <citation type="submission" date="2017-06" db="EMBL/GenBank/DDBJ databases">
        <title>Global population genomics of the pathogenic fungus Cryptococcus neoformans var. grubii.</title>
        <authorList>
            <person name="Cuomo C."/>
            <person name="Litvintseva A."/>
            <person name="Chen Y."/>
            <person name="Young S."/>
            <person name="Zeng Q."/>
            <person name="Chapman S."/>
            <person name="Gujja S."/>
            <person name="Saif S."/>
            <person name="Birren B."/>
        </authorList>
    </citation>
    <scope>NUCLEOTIDE SEQUENCE [LARGE SCALE GENOMIC DNA]</scope>
    <source>
        <strain evidence="3 4">Tu259-1</strain>
    </source>
</reference>
<feature type="signal peptide" evidence="2">
    <location>
        <begin position="1"/>
        <end position="20"/>
    </location>
</feature>
<feature type="region of interest" description="Disordered" evidence="1">
    <location>
        <begin position="82"/>
        <end position="104"/>
    </location>
</feature>
<name>A0A854Q4Y4_CRYNE</name>
<dbReference type="CDD" id="cd11577">
    <property type="entry name" value="GH71"/>
    <property type="match status" value="1"/>
</dbReference>
<evidence type="ECO:0000313" key="4">
    <source>
        <dbReference type="Proteomes" id="UP000199727"/>
    </source>
</evidence>
<dbReference type="InterPro" id="IPR005197">
    <property type="entry name" value="Glyco_hydro_71"/>
</dbReference>
<keyword evidence="2" id="KW-0732">Signal</keyword>
<evidence type="ECO:0000256" key="2">
    <source>
        <dbReference type="SAM" id="SignalP"/>
    </source>
</evidence>
<accession>A0A854Q4Y4</accession>
<dbReference type="Gene3D" id="3.20.20.80">
    <property type="entry name" value="Glycosidases"/>
    <property type="match status" value="1"/>
</dbReference>
<protein>
    <submittedName>
        <fullName evidence="3">Mutanase</fullName>
    </submittedName>
</protein>
<dbReference type="EMBL" id="AMKT01000101">
    <property type="protein sequence ID" value="OXG10791.1"/>
    <property type="molecule type" value="Genomic_DNA"/>
</dbReference>
<dbReference type="GO" id="GO:0051118">
    <property type="term" value="F:glucan endo-1,3-alpha-glucosidase activity"/>
    <property type="evidence" value="ECO:0007669"/>
    <property type="project" value="InterPro"/>
</dbReference>
<feature type="chain" id="PRO_5032975203" evidence="2">
    <location>
        <begin position="21"/>
        <end position="619"/>
    </location>
</feature>
<sequence length="619" mass="66911">MFPFNSLITLLLLSAHVATAHNLDSRHRHRHARRVLKRQLESAAGHWLTYEASTWIPDNPSTSAPIIYETVYVTQTVWADGPSPTSPQTLTGSSPTTPASASGSALTGEIGDVNLVATDPITSSIAPSTSSSIVTFVTSPVEVATATNSNIAALSAATAISVSVDSSDLDSQIDAFGFTISMGRTFSIGFGGGASPTTTSSAPISIVTASGGKRVFAHFMVGIVSTYAVGDWESDMQLAKSKGIDGFALNIGVDSYSQKQLDFAYQAGASVGFGLFISFDFNWFTIEDVSGVAKMLKRYKDQSAQFRVDGKPFVSTFIGDGFDWSSVAKEVGEELYAVPCWQPSAENANNSGLSGLFSWDAWPGQIDNVPVDKPMTDVRDFEYLGYTEAVGKAYMAPVSSWFSTHFGKEVSYSKNWVFKSETLWKDRWDEILQLGSRLKFIEIITWNDYGESHYIGPYNTPHTDDSSSAWAAGLDHTAMLDFAVPYIKAFKAGETAPVIDNEMLVYWYRPHLKSASCDSTDNCGSKPTGWDFLGDTVFVSTMTQSGGIVKVTSGGNHAVVQQVDAGVQMIEVPMGVGEQTFEFITFQGGYGKTTSNVKISADCWNGIYNFNYHSGSITC</sequence>
<evidence type="ECO:0000313" key="3">
    <source>
        <dbReference type="EMBL" id="OXG10791.1"/>
    </source>
</evidence>
<dbReference type="Proteomes" id="UP000199727">
    <property type="component" value="Unassembled WGS sequence"/>
</dbReference>
<evidence type="ECO:0000256" key="1">
    <source>
        <dbReference type="SAM" id="MobiDB-lite"/>
    </source>
</evidence>
<dbReference type="OrthoDB" id="3257981at2759"/>
<dbReference type="AlphaFoldDB" id="A0A854Q4Y4"/>
<feature type="compositionally biased region" description="Low complexity" evidence="1">
    <location>
        <begin position="89"/>
        <end position="104"/>
    </location>
</feature>
<organism evidence="3 4">
    <name type="scientific">Cryptococcus neoformans Tu259-1</name>
    <dbReference type="NCBI Taxonomy" id="1230072"/>
    <lineage>
        <taxon>Eukaryota</taxon>
        <taxon>Fungi</taxon>
        <taxon>Dikarya</taxon>
        <taxon>Basidiomycota</taxon>
        <taxon>Agaricomycotina</taxon>
        <taxon>Tremellomycetes</taxon>
        <taxon>Tremellales</taxon>
        <taxon>Cryptococcaceae</taxon>
        <taxon>Cryptococcus</taxon>
        <taxon>Cryptococcus neoformans species complex</taxon>
    </lineage>
</organism>
<proteinExistence type="predicted"/>
<dbReference type="Pfam" id="PF03659">
    <property type="entry name" value="Glyco_hydro_71"/>
    <property type="match status" value="1"/>
</dbReference>
<gene>
    <name evidence="3" type="ORF">C361_06826</name>
</gene>
<comment type="caution">
    <text evidence="3">The sequence shown here is derived from an EMBL/GenBank/DDBJ whole genome shotgun (WGS) entry which is preliminary data.</text>
</comment>